<dbReference type="Pfam" id="PF01380">
    <property type="entry name" value="SIS"/>
    <property type="match status" value="2"/>
</dbReference>
<accession>A0A8J7LP01</accession>
<evidence type="ECO:0000259" key="3">
    <source>
        <dbReference type="PROSITE" id="PS51464"/>
    </source>
</evidence>
<keyword evidence="1" id="KW-0808">Transferase</keyword>
<keyword evidence="1" id="KW-0032">Aminotransferase</keyword>
<dbReference type="InterPro" id="IPR001347">
    <property type="entry name" value="SIS_dom"/>
</dbReference>
<dbReference type="Gene3D" id="3.40.50.10490">
    <property type="entry name" value="Glucose-6-phosphate isomerase like protein, domain 1"/>
    <property type="match status" value="2"/>
</dbReference>
<name>A0A8J7LP01_9RHOB</name>
<dbReference type="CDD" id="cd05008">
    <property type="entry name" value="SIS_GlmS_GlmD_1"/>
    <property type="match status" value="1"/>
</dbReference>
<dbReference type="GO" id="GO:1901135">
    <property type="term" value="P:carbohydrate derivative metabolic process"/>
    <property type="evidence" value="ECO:0007669"/>
    <property type="project" value="InterPro"/>
</dbReference>
<dbReference type="InterPro" id="IPR046348">
    <property type="entry name" value="SIS_dom_sf"/>
</dbReference>
<feature type="domain" description="SIS" evidence="3">
    <location>
        <begin position="195"/>
        <end position="331"/>
    </location>
</feature>
<dbReference type="CDD" id="cd05009">
    <property type="entry name" value="SIS_GlmS_GlmD_2"/>
    <property type="match status" value="1"/>
</dbReference>
<dbReference type="GO" id="GO:0008483">
    <property type="term" value="F:transaminase activity"/>
    <property type="evidence" value="ECO:0007669"/>
    <property type="project" value="UniProtKB-KW"/>
</dbReference>
<comment type="caution">
    <text evidence="4">The sequence shown here is derived from an EMBL/GenBank/DDBJ whole genome shotgun (WGS) entry which is preliminary data.</text>
</comment>
<sequence length="341" mass="35959">MTASLMRQETLEIPAAAERLLSQGHDRITGAADALRAHDPRFFTSIARGSSDHVASYFKYASELMSGVPVASVGPSVASVYHRPLSLNGGASLAISQSGKSPDIIEMTRASKAAGALTLALINTEDAPLAQACDHPLDLLAGPENSVAATKSFVNSAIAALLLLAHWREDHELLNALHNLPEHLEKAVNTGWPGVAEALAEQTSLFTLGRGPGWAISNEAALKFKEVCQIHAESYSSAEVLHGPVSLVGDGFPVIAFAAGDAAESHVAGIADQIAGLGGRVFVSSPLARKAQIIDVPRTGHILTDPLVLIAGFYVMIERLAVLRGFNPDQPRHLKKVTETV</sequence>
<reference evidence="4" key="1">
    <citation type="submission" date="2020-10" db="EMBL/GenBank/DDBJ databases">
        <title>Paenihalocynthiibacter styelae gen. nov., sp. nov., isolated from stalked sea squirt Styela clava.</title>
        <authorList>
            <person name="Kim Y.-O."/>
            <person name="Yoon J.-H."/>
        </authorList>
    </citation>
    <scope>NUCLEOTIDE SEQUENCE</scope>
    <source>
        <strain evidence="4">MYP1-1</strain>
    </source>
</reference>
<proteinExistence type="predicted"/>
<evidence type="ECO:0000256" key="1">
    <source>
        <dbReference type="ARBA" id="ARBA00022576"/>
    </source>
</evidence>
<dbReference type="PROSITE" id="PS51464">
    <property type="entry name" value="SIS"/>
    <property type="match status" value="2"/>
</dbReference>
<evidence type="ECO:0000256" key="2">
    <source>
        <dbReference type="ARBA" id="ARBA00022737"/>
    </source>
</evidence>
<dbReference type="SUPFAM" id="SSF53697">
    <property type="entry name" value="SIS domain"/>
    <property type="match status" value="1"/>
</dbReference>
<organism evidence="4 5">
    <name type="scientific">Halocynthiibacter styelae</name>
    <dbReference type="NCBI Taxonomy" id="2761955"/>
    <lineage>
        <taxon>Bacteria</taxon>
        <taxon>Pseudomonadati</taxon>
        <taxon>Pseudomonadota</taxon>
        <taxon>Alphaproteobacteria</taxon>
        <taxon>Rhodobacterales</taxon>
        <taxon>Paracoccaceae</taxon>
        <taxon>Halocynthiibacter</taxon>
    </lineage>
</organism>
<dbReference type="Proteomes" id="UP000640583">
    <property type="component" value="Unassembled WGS sequence"/>
</dbReference>
<keyword evidence="5" id="KW-1185">Reference proteome</keyword>
<evidence type="ECO:0000313" key="4">
    <source>
        <dbReference type="EMBL" id="MBI1492866.1"/>
    </source>
</evidence>
<dbReference type="PANTHER" id="PTHR10937:SF8">
    <property type="entry name" value="AMINOTRANSFERASE-RELATED"/>
    <property type="match status" value="1"/>
</dbReference>
<feature type="domain" description="SIS" evidence="3">
    <location>
        <begin position="31"/>
        <end position="179"/>
    </location>
</feature>
<dbReference type="RefSeq" id="WP_228847756.1">
    <property type="nucleotide sequence ID" value="NZ_JADCKQ010000002.1"/>
</dbReference>
<dbReference type="AlphaFoldDB" id="A0A8J7LP01"/>
<dbReference type="EMBL" id="JADCKQ010000002">
    <property type="protein sequence ID" value="MBI1492866.1"/>
    <property type="molecule type" value="Genomic_DNA"/>
</dbReference>
<keyword evidence="2" id="KW-0677">Repeat</keyword>
<dbReference type="InterPro" id="IPR035466">
    <property type="entry name" value="GlmS/AgaS_SIS"/>
</dbReference>
<dbReference type="InterPro" id="IPR035490">
    <property type="entry name" value="GlmS/FrlB_SIS"/>
</dbReference>
<gene>
    <name evidence="4" type="ORF">H1D41_04380</name>
</gene>
<dbReference type="PANTHER" id="PTHR10937">
    <property type="entry name" value="GLUCOSAMINE--FRUCTOSE-6-PHOSPHATE AMINOTRANSFERASE, ISOMERIZING"/>
    <property type="match status" value="1"/>
</dbReference>
<protein>
    <submittedName>
        <fullName evidence="4">SIS domain-containing protein</fullName>
    </submittedName>
</protein>
<dbReference type="GO" id="GO:0097367">
    <property type="term" value="F:carbohydrate derivative binding"/>
    <property type="evidence" value="ECO:0007669"/>
    <property type="project" value="InterPro"/>
</dbReference>
<evidence type="ECO:0000313" key="5">
    <source>
        <dbReference type="Proteomes" id="UP000640583"/>
    </source>
</evidence>